<comment type="caution">
    <text evidence="1">The sequence shown here is derived from an EMBL/GenBank/DDBJ whole genome shotgun (WGS) entry which is preliminary data.</text>
</comment>
<protein>
    <recommendedName>
        <fullName evidence="3">Reverse transcriptase zinc-binding domain-containing protein</fullName>
    </recommendedName>
</protein>
<dbReference type="Proteomes" id="UP001215598">
    <property type="component" value="Unassembled WGS sequence"/>
</dbReference>
<evidence type="ECO:0000313" key="2">
    <source>
        <dbReference type="Proteomes" id="UP001215598"/>
    </source>
</evidence>
<dbReference type="AlphaFoldDB" id="A0AAD7GTR7"/>
<keyword evidence="2" id="KW-1185">Reference proteome</keyword>
<reference evidence="1" key="1">
    <citation type="submission" date="2023-03" db="EMBL/GenBank/DDBJ databases">
        <title>Massive genome expansion in bonnet fungi (Mycena s.s.) driven by repeated elements and novel gene families across ecological guilds.</title>
        <authorList>
            <consortium name="Lawrence Berkeley National Laboratory"/>
            <person name="Harder C.B."/>
            <person name="Miyauchi S."/>
            <person name="Viragh M."/>
            <person name="Kuo A."/>
            <person name="Thoen E."/>
            <person name="Andreopoulos B."/>
            <person name="Lu D."/>
            <person name="Skrede I."/>
            <person name="Drula E."/>
            <person name="Henrissat B."/>
            <person name="Morin E."/>
            <person name="Kohler A."/>
            <person name="Barry K."/>
            <person name="LaButti K."/>
            <person name="Morin E."/>
            <person name="Salamov A."/>
            <person name="Lipzen A."/>
            <person name="Mereny Z."/>
            <person name="Hegedus B."/>
            <person name="Baldrian P."/>
            <person name="Stursova M."/>
            <person name="Weitz H."/>
            <person name="Taylor A."/>
            <person name="Grigoriev I.V."/>
            <person name="Nagy L.G."/>
            <person name="Martin F."/>
            <person name="Kauserud H."/>
        </authorList>
    </citation>
    <scope>NUCLEOTIDE SEQUENCE</scope>
    <source>
        <strain evidence="1">CBHHK182m</strain>
    </source>
</reference>
<evidence type="ECO:0008006" key="3">
    <source>
        <dbReference type="Google" id="ProtNLM"/>
    </source>
</evidence>
<name>A0AAD7GTR7_9AGAR</name>
<sequence>MLIHEGYKVGKHWAKIEGHEFKGICSHCGIAESMEHILTKCDVPGQERVWEMASELWKIKTDKELPKPTMGQIMACAATKKGSTGETRLFRILVSESAFLVWRLRNERVIQGKPPASLREIQNRWLRTMNVRLKLDCALTDAGKYGKKALKKDLVIKTWVKVLKNEENLPKDWTREAEVLNEAGRRVFTNNHPRGCGRRARHDLYSDTTIDDALATRHRQPGHAPWTRAECGVDKEENPRFAKSYVVAQAEVPVSDQMVAKLLAFHGFLNYMIGVVRASTFMRELRAANGGPLMWTEPFAATSIAHSTAYGSEAKQDVTIDTLDTEGQVLAQGASLCVLTERKTVINVLSDGRVWNFYAVHKRPDGHQETRRFHAEKVSRLFIMTDLETILGLCVIAVLSPAEEFISKAENGLNE</sequence>
<dbReference type="EMBL" id="JARKIB010000479">
    <property type="protein sequence ID" value="KAJ7705112.1"/>
    <property type="molecule type" value="Genomic_DNA"/>
</dbReference>
<accession>A0AAD7GTR7</accession>
<gene>
    <name evidence="1" type="ORF">B0H16DRAFT_1827601</name>
</gene>
<organism evidence="1 2">
    <name type="scientific">Mycena metata</name>
    <dbReference type="NCBI Taxonomy" id="1033252"/>
    <lineage>
        <taxon>Eukaryota</taxon>
        <taxon>Fungi</taxon>
        <taxon>Dikarya</taxon>
        <taxon>Basidiomycota</taxon>
        <taxon>Agaricomycotina</taxon>
        <taxon>Agaricomycetes</taxon>
        <taxon>Agaricomycetidae</taxon>
        <taxon>Agaricales</taxon>
        <taxon>Marasmiineae</taxon>
        <taxon>Mycenaceae</taxon>
        <taxon>Mycena</taxon>
    </lineage>
</organism>
<evidence type="ECO:0000313" key="1">
    <source>
        <dbReference type="EMBL" id="KAJ7705112.1"/>
    </source>
</evidence>
<proteinExistence type="predicted"/>